<dbReference type="InterPro" id="IPR019410">
    <property type="entry name" value="Methyltransf_16"/>
</dbReference>
<feature type="compositionally biased region" description="Basic and acidic residues" evidence="10">
    <location>
        <begin position="17"/>
        <end position="30"/>
    </location>
</feature>
<name>A0AAE1B164_9GAST</name>
<evidence type="ECO:0000313" key="11">
    <source>
        <dbReference type="EMBL" id="KAK3797677.1"/>
    </source>
</evidence>
<evidence type="ECO:0000256" key="9">
    <source>
        <dbReference type="ARBA" id="ARBA00038126"/>
    </source>
</evidence>
<keyword evidence="6" id="KW-0808">Transferase</keyword>
<dbReference type="PANTHER" id="PTHR14614">
    <property type="entry name" value="HEPATOCELLULAR CARCINOMA-ASSOCIATED ANTIGEN"/>
    <property type="match status" value="1"/>
</dbReference>
<dbReference type="CDD" id="cd02440">
    <property type="entry name" value="AdoMet_MTases"/>
    <property type="match status" value="1"/>
</dbReference>
<dbReference type="GO" id="GO:0005634">
    <property type="term" value="C:nucleus"/>
    <property type="evidence" value="ECO:0007669"/>
    <property type="project" value="UniProtKB-SubCell"/>
</dbReference>
<evidence type="ECO:0000256" key="10">
    <source>
        <dbReference type="SAM" id="MobiDB-lite"/>
    </source>
</evidence>
<dbReference type="SUPFAM" id="SSF53335">
    <property type="entry name" value="S-adenosyl-L-methionine-dependent methyltransferases"/>
    <property type="match status" value="1"/>
</dbReference>
<evidence type="ECO:0000256" key="1">
    <source>
        <dbReference type="ARBA" id="ARBA00004123"/>
    </source>
</evidence>
<evidence type="ECO:0000256" key="7">
    <source>
        <dbReference type="ARBA" id="ARBA00022691"/>
    </source>
</evidence>
<dbReference type="GO" id="GO:0032259">
    <property type="term" value="P:methylation"/>
    <property type="evidence" value="ECO:0007669"/>
    <property type="project" value="UniProtKB-KW"/>
</dbReference>
<accession>A0AAE1B164</accession>
<evidence type="ECO:0000256" key="6">
    <source>
        <dbReference type="ARBA" id="ARBA00022679"/>
    </source>
</evidence>
<dbReference type="GO" id="GO:0018064">
    <property type="term" value="F:protein-L-histidine N-tele-methyltransferase activity"/>
    <property type="evidence" value="ECO:0007669"/>
    <property type="project" value="UniProtKB-EC"/>
</dbReference>
<comment type="similarity">
    <text evidence="9">Belongs to the methyltransferase superfamily. METTL18 family.</text>
</comment>
<evidence type="ECO:0000313" key="12">
    <source>
        <dbReference type="Proteomes" id="UP001283361"/>
    </source>
</evidence>
<dbReference type="EMBL" id="JAWDGP010000750">
    <property type="protein sequence ID" value="KAK3797677.1"/>
    <property type="molecule type" value="Genomic_DNA"/>
</dbReference>
<evidence type="ECO:0000256" key="2">
    <source>
        <dbReference type="ARBA" id="ARBA00004496"/>
    </source>
</evidence>
<organism evidence="11 12">
    <name type="scientific">Elysia crispata</name>
    <name type="common">lettuce slug</name>
    <dbReference type="NCBI Taxonomy" id="231223"/>
    <lineage>
        <taxon>Eukaryota</taxon>
        <taxon>Metazoa</taxon>
        <taxon>Spiralia</taxon>
        <taxon>Lophotrochozoa</taxon>
        <taxon>Mollusca</taxon>
        <taxon>Gastropoda</taxon>
        <taxon>Heterobranchia</taxon>
        <taxon>Euthyneura</taxon>
        <taxon>Panpulmonata</taxon>
        <taxon>Sacoglossa</taxon>
        <taxon>Placobranchoidea</taxon>
        <taxon>Plakobranchidae</taxon>
        <taxon>Elysia</taxon>
    </lineage>
</organism>
<dbReference type="GO" id="GO:0005737">
    <property type="term" value="C:cytoplasm"/>
    <property type="evidence" value="ECO:0007669"/>
    <property type="project" value="UniProtKB-SubCell"/>
</dbReference>
<evidence type="ECO:0000256" key="5">
    <source>
        <dbReference type="ARBA" id="ARBA00022603"/>
    </source>
</evidence>
<comment type="subcellular location">
    <subcellularLocation>
        <location evidence="2">Cytoplasm</location>
    </subcellularLocation>
    <subcellularLocation>
        <location evidence="1">Nucleus</location>
    </subcellularLocation>
</comment>
<keyword evidence="12" id="KW-1185">Reference proteome</keyword>
<dbReference type="EC" id="2.1.1.85" evidence="3"/>
<keyword evidence="7" id="KW-0949">S-adenosyl-L-methionine</keyword>
<reference evidence="11" key="1">
    <citation type="journal article" date="2023" name="G3 (Bethesda)">
        <title>A reference genome for the long-term kleptoplast-retaining sea slug Elysia crispata morphotype clarki.</title>
        <authorList>
            <person name="Eastman K.E."/>
            <person name="Pendleton A.L."/>
            <person name="Shaikh M.A."/>
            <person name="Suttiyut T."/>
            <person name="Ogas R."/>
            <person name="Tomko P."/>
            <person name="Gavelis G."/>
            <person name="Widhalm J.R."/>
            <person name="Wisecaver J.H."/>
        </authorList>
    </citation>
    <scope>NUCLEOTIDE SEQUENCE</scope>
    <source>
        <strain evidence="11">ECLA1</strain>
    </source>
</reference>
<evidence type="ECO:0000256" key="4">
    <source>
        <dbReference type="ARBA" id="ARBA00022490"/>
    </source>
</evidence>
<dbReference type="Gene3D" id="3.40.50.150">
    <property type="entry name" value="Vaccinia Virus protein VP39"/>
    <property type="match status" value="1"/>
</dbReference>
<keyword evidence="5" id="KW-0489">Methyltransferase</keyword>
<comment type="caution">
    <text evidence="11">The sequence shown here is derived from an EMBL/GenBank/DDBJ whole genome shotgun (WGS) entry which is preliminary data.</text>
</comment>
<proteinExistence type="inferred from homology"/>
<protein>
    <recommendedName>
        <fullName evidence="3">protein-histidine N-methyltransferase</fullName>
        <ecNumber evidence="3">2.1.1.85</ecNumber>
    </recommendedName>
</protein>
<dbReference type="PANTHER" id="PTHR14614:SF39">
    <property type="entry name" value="HISTIDINE PROTEIN METHYLTRANSFERASE 1 HOMOLOG"/>
    <property type="match status" value="1"/>
</dbReference>
<keyword evidence="4" id="KW-0963">Cytoplasm</keyword>
<dbReference type="AlphaFoldDB" id="A0AAE1B164"/>
<keyword evidence="8" id="KW-0539">Nucleus</keyword>
<sequence length="306" mass="34032">MSFLFNFTPDEDDPEKEADAFRPREDEANTVHKKTRATLSEAKEVTKFCDEELTSKFESLQLEFGQQCLKVVDTRKLGNLILKDEKFRSFADSKNLVAALSSNSDLVAGIYEGGLKMWECGEDLVHFLSSHPVGQAIELKGKFILELGCGAGLPGIYCCSCGAKAVHFQDFNEEVLQLVTHTNATYNITESKEVKCRYLSGDWSSLSQLLQKEKQIYDVILTAETIYSPENYSSLHDVFHTSLSANGVVVVAAKVYYFGVGGGTDGFIEYVESQKCFTAEVVHTIKAAVPRKIILLHRQKSNPGSR</sequence>
<feature type="region of interest" description="Disordered" evidence="10">
    <location>
        <begin position="1"/>
        <end position="32"/>
    </location>
</feature>
<evidence type="ECO:0000256" key="3">
    <source>
        <dbReference type="ARBA" id="ARBA00012533"/>
    </source>
</evidence>
<gene>
    <name evidence="11" type="ORF">RRG08_054697</name>
</gene>
<dbReference type="InterPro" id="IPR029063">
    <property type="entry name" value="SAM-dependent_MTases_sf"/>
</dbReference>
<evidence type="ECO:0000256" key="8">
    <source>
        <dbReference type="ARBA" id="ARBA00023242"/>
    </source>
</evidence>
<dbReference type="Proteomes" id="UP001283361">
    <property type="component" value="Unassembled WGS sequence"/>
</dbReference>
<dbReference type="Pfam" id="PF10294">
    <property type="entry name" value="Methyltransf_16"/>
    <property type="match status" value="1"/>
</dbReference>